<dbReference type="Gene3D" id="2.60.40.1180">
    <property type="entry name" value="Golgi alpha-mannosidase II"/>
    <property type="match status" value="1"/>
</dbReference>
<dbReference type="Pfam" id="PF13802">
    <property type="entry name" value="Gal_mutarotas_2"/>
    <property type="match status" value="1"/>
</dbReference>
<dbReference type="RefSeq" id="WP_165908255.1">
    <property type="nucleotide sequence ID" value="NZ_SLUN01000042.1"/>
</dbReference>
<comment type="caution">
    <text evidence="6">The sequence shown here is derived from an EMBL/GenBank/DDBJ whole genome shotgun (WGS) entry which is preliminary data.</text>
</comment>
<dbReference type="InterPro" id="IPR048395">
    <property type="entry name" value="Glyco_hydro_31_C"/>
</dbReference>
<dbReference type="InterPro" id="IPR011013">
    <property type="entry name" value="Gal_mutarotase_sf_dom"/>
</dbReference>
<dbReference type="PANTHER" id="PTHR43863:SF2">
    <property type="entry name" value="MALTASE-GLUCOAMYLASE"/>
    <property type="match status" value="1"/>
</dbReference>
<dbReference type="CDD" id="cd06593">
    <property type="entry name" value="GH31_xylosidase_YicI"/>
    <property type="match status" value="1"/>
</dbReference>
<feature type="domain" description="Glycosyl hydrolase family 31 C-terminal" evidence="5">
    <location>
        <begin position="631"/>
        <end position="716"/>
    </location>
</feature>
<comment type="similarity">
    <text evidence="1 2">Belongs to the glycosyl hydrolase 31 family.</text>
</comment>
<dbReference type="InterPro" id="IPR000322">
    <property type="entry name" value="Glyco_hydro_31_TIM"/>
</dbReference>
<protein>
    <submittedName>
        <fullName evidence="6">Alpha-D-xyloside xylohydrolase</fullName>
    </submittedName>
</protein>
<dbReference type="Pfam" id="PF21365">
    <property type="entry name" value="Glyco_hydro_31_3rd"/>
    <property type="match status" value="1"/>
</dbReference>
<dbReference type="GO" id="GO:0004553">
    <property type="term" value="F:hydrolase activity, hydrolyzing O-glycosyl compounds"/>
    <property type="evidence" value="ECO:0007669"/>
    <property type="project" value="InterPro"/>
</dbReference>
<dbReference type="CDD" id="cd14752">
    <property type="entry name" value="GH31_N"/>
    <property type="match status" value="1"/>
</dbReference>
<evidence type="ECO:0000259" key="5">
    <source>
        <dbReference type="Pfam" id="PF21365"/>
    </source>
</evidence>
<feature type="domain" description="Glycoside hydrolase family 31 TIM barrel" evidence="3">
    <location>
        <begin position="318"/>
        <end position="622"/>
    </location>
</feature>
<dbReference type="Proteomes" id="UP000295008">
    <property type="component" value="Unassembled WGS sequence"/>
</dbReference>
<dbReference type="Gene3D" id="3.20.20.80">
    <property type="entry name" value="Glycosidases"/>
    <property type="match status" value="1"/>
</dbReference>
<feature type="domain" description="Glycoside hydrolase family 31 N-terminal" evidence="4">
    <location>
        <begin position="74"/>
        <end position="275"/>
    </location>
</feature>
<evidence type="ECO:0000259" key="3">
    <source>
        <dbReference type="Pfam" id="PF01055"/>
    </source>
</evidence>
<organism evidence="6 7">
    <name type="scientific">Hydrogenispora ethanolica</name>
    <dbReference type="NCBI Taxonomy" id="1082276"/>
    <lineage>
        <taxon>Bacteria</taxon>
        <taxon>Bacillati</taxon>
        <taxon>Bacillota</taxon>
        <taxon>Hydrogenispora</taxon>
    </lineage>
</organism>
<dbReference type="SUPFAM" id="SSF51011">
    <property type="entry name" value="Glycosyl hydrolase domain"/>
    <property type="match status" value="1"/>
</dbReference>
<dbReference type="GO" id="GO:0005975">
    <property type="term" value="P:carbohydrate metabolic process"/>
    <property type="evidence" value="ECO:0007669"/>
    <property type="project" value="InterPro"/>
</dbReference>
<keyword evidence="2" id="KW-0326">Glycosidase</keyword>
<dbReference type="InterPro" id="IPR051816">
    <property type="entry name" value="Glycosyl_Hydrolase_31"/>
</dbReference>
<accession>A0A4R1QZC4</accession>
<evidence type="ECO:0000259" key="4">
    <source>
        <dbReference type="Pfam" id="PF13802"/>
    </source>
</evidence>
<evidence type="ECO:0000256" key="1">
    <source>
        <dbReference type="ARBA" id="ARBA00007806"/>
    </source>
</evidence>
<keyword evidence="2 6" id="KW-0378">Hydrolase</keyword>
<name>A0A4R1QZC4_HYDET</name>
<dbReference type="Pfam" id="PF01055">
    <property type="entry name" value="Glyco_hydro_31_2nd"/>
    <property type="match status" value="1"/>
</dbReference>
<evidence type="ECO:0000313" key="6">
    <source>
        <dbReference type="EMBL" id="TCL58342.1"/>
    </source>
</evidence>
<dbReference type="InterPro" id="IPR025887">
    <property type="entry name" value="Glyco_hydro_31_N_dom"/>
</dbReference>
<evidence type="ECO:0000256" key="2">
    <source>
        <dbReference type="RuleBase" id="RU361185"/>
    </source>
</evidence>
<sequence length="840" mass="95798">MIDATEFEPFRRSFLEEADLELLIPHRLTGYVRDGNAILLDCMALACEKTALRFSYNQLNRSIHDRGGRVRMAVRLDFLAEDLIRIRMEPGTAVRERETAMLVDYPSAAVPFTIRDDGALLVIETALLRVCLTKQPWQLTIADRNGAVLYEQYKEDPHSATGIARAGMREGSDPEAAERAATSYPLLECYPFGMAAERERGRRCFTEAVRMAYDEHFYGFGERFSRLDKNGQEVLVWQMNPLGVSTRKSYKNIPFFMSSRGYGLFLNSSCRSRFDMGSYFFKAYSVEVEDDQWDCFFMYGPQFKRILGHYSRLTGRSAVPPRWSFGVWMSRNCYRTRQELETVAATIRAKELPCDVLHIDWDYFKQRGVCDFEFDSERFPDPAAMIAGLERLGFKISLWQMPYIGKRSKLYAEGLQHGYFAAHDDGQPAERAGEAIIDFSNPEAVAWYQGYLKRLLQLGIRVIKTDFGENARETYHYAACSGAAMHNLYPLLYNRAAYEACSEVWGGEALIWGRSAFAGCQRYPVYWGGDASSDFDGLYHSLRAGLSLGLSGFPFWSHDVGGYFGRPEPEVYIRWLQLGMFSSHVRFHGTTEREPWHFGAAAEAIYRKYARLRYSLIPYLYSEAHHCAAEGLPLLRPLVLEFQDDPTTYALDDQYLFGRSFLVAPVLGAVRRRRIYLPEGRWTDYWTGQAHPGRQWLEYDAPLEVLPLFVREGSIIPMAEPTNYVGEKPDERLLLDIYLRERAVYELRDEKGAVQLAAQVSGGRLEIGIGPSPHRYWVRLNGYRDCRSVRSDRDGELPLLPEERLATESGYAVGEKGLLIAAGFAGADGMRISVADVTPE</sequence>
<dbReference type="AlphaFoldDB" id="A0A4R1QZC4"/>
<dbReference type="InterPro" id="IPR013780">
    <property type="entry name" value="Glyco_hydro_b"/>
</dbReference>
<keyword evidence="7" id="KW-1185">Reference proteome</keyword>
<proteinExistence type="inferred from homology"/>
<dbReference type="GO" id="GO:0030246">
    <property type="term" value="F:carbohydrate binding"/>
    <property type="evidence" value="ECO:0007669"/>
    <property type="project" value="InterPro"/>
</dbReference>
<evidence type="ECO:0000313" key="7">
    <source>
        <dbReference type="Proteomes" id="UP000295008"/>
    </source>
</evidence>
<dbReference type="SUPFAM" id="SSF51445">
    <property type="entry name" value="(Trans)glycosidases"/>
    <property type="match status" value="1"/>
</dbReference>
<gene>
    <name evidence="6" type="ORF">EDC14_104235</name>
</gene>
<reference evidence="6 7" key="1">
    <citation type="submission" date="2019-03" db="EMBL/GenBank/DDBJ databases">
        <title>Genomic Encyclopedia of Type Strains, Phase IV (KMG-IV): sequencing the most valuable type-strain genomes for metagenomic binning, comparative biology and taxonomic classification.</title>
        <authorList>
            <person name="Goeker M."/>
        </authorList>
    </citation>
    <scope>NUCLEOTIDE SEQUENCE [LARGE SCALE GENOMIC DNA]</scope>
    <source>
        <strain evidence="6 7">LX-B</strain>
    </source>
</reference>
<dbReference type="SUPFAM" id="SSF74650">
    <property type="entry name" value="Galactose mutarotase-like"/>
    <property type="match status" value="1"/>
</dbReference>
<dbReference type="EMBL" id="SLUN01000042">
    <property type="protein sequence ID" value="TCL58342.1"/>
    <property type="molecule type" value="Genomic_DNA"/>
</dbReference>
<dbReference type="InterPro" id="IPR017853">
    <property type="entry name" value="GH"/>
</dbReference>
<dbReference type="PANTHER" id="PTHR43863">
    <property type="entry name" value="HYDROLASE, PUTATIVE (AFU_ORTHOLOGUE AFUA_1G03140)-RELATED"/>
    <property type="match status" value="1"/>
</dbReference>
<dbReference type="Gene3D" id="2.60.40.1760">
    <property type="entry name" value="glycosyl hydrolase (family 31)"/>
    <property type="match status" value="1"/>
</dbReference>